<dbReference type="GO" id="GO:0004519">
    <property type="term" value="F:endonuclease activity"/>
    <property type="evidence" value="ECO:0007669"/>
    <property type="project" value="UniProtKB-KW"/>
</dbReference>
<dbReference type="Pfam" id="PF20469">
    <property type="entry name" value="OLD-like_TOPRIM"/>
    <property type="match status" value="1"/>
</dbReference>
<dbReference type="SUPFAM" id="SSF52540">
    <property type="entry name" value="P-loop containing nucleoside triphosphate hydrolases"/>
    <property type="match status" value="1"/>
</dbReference>
<dbReference type="RefSeq" id="WP_135770404.1">
    <property type="nucleotide sequence ID" value="NZ_RQFT01000005.1"/>
</dbReference>
<keyword evidence="3" id="KW-0255">Endonuclease</keyword>
<dbReference type="InterPro" id="IPR041685">
    <property type="entry name" value="AAA_GajA/Old/RecF-like"/>
</dbReference>
<dbReference type="PANTHER" id="PTHR43581:SF4">
    <property type="entry name" value="ATP_GTP PHOSPHATASE"/>
    <property type="match status" value="1"/>
</dbReference>
<dbReference type="Pfam" id="PF13175">
    <property type="entry name" value="AAA_15"/>
    <property type="match status" value="1"/>
</dbReference>
<dbReference type="InterPro" id="IPR051396">
    <property type="entry name" value="Bact_Antivir_Def_Nuclease"/>
</dbReference>
<evidence type="ECO:0000313" key="4">
    <source>
        <dbReference type="Proteomes" id="UP000297641"/>
    </source>
</evidence>
<protein>
    <submittedName>
        <fullName evidence="3">ATP-dependent endonuclease</fullName>
    </submittedName>
</protein>
<reference evidence="3 4" key="1">
    <citation type="journal article" date="2019" name="PLoS Negl. Trop. Dis.">
        <title>Revisiting the worldwide diversity of Leptospira species in the environment.</title>
        <authorList>
            <person name="Vincent A.T."/>
            <person name="Schiettekatte O."/>
            <person name="Bourhy P."/>
            <person name="Veyrier F.J."/>
            <person name="Picardeau M."/>
        </authorList>
    </citation>
    <scope>NUCLEOTIDE SEQUENCE [LARGE SCALE GENOMIC DNA]</scope>
    <source>
        <strain evidence="3 4">201800273</strain>
    </source>
</reference>
<dbReference type="Gene3D" id="3.40.50.300">
    <property type="entry name" value="P-loop containing nucleotide triphosphate hydrolases"/>
    <property type="match status" value="1"/>
</dbReference>
<evidence type="ECO:0000259" key="2">
    <source>
        <dbReference type="Pfam" id="PF20469"/>
    </source>
</evidence>
<name>A0A7I0HU16_9LEPT</name>
<feature type="domain" description="OLD protein-like TOPRIM" evidence="2">
    <location>
        <begin position="376"/>
        <end position="438"/>
    </location>
</feature>
<dbReference type="InterPro" id="IPR027417">
    <property type="entry name" value="P-loop_NTPase"/>
</dbReference>
<dbReference type="PANTHER" id="PTHR43581">
    <property type="entry name" value="ATP/GTP PHOSPHATASE"/>
    <property type="match status" value="1"/>
</dbReference>
<accession>A0A7I0HU16</accession>
<keyword evidence="3" id="KW-0540">Nuclease</keyword>
<dbReference type="EMBL" id="RQFT01000005">
    <property type="protein sequence ID" value="TGL07499.1"/>
    <property type="molecule type" value="Genomic_DNA"/>
</dbReference>
<evidence type="ECO:0000313" key="3">
    <source>
        <dbReference type="EMBL" id="TGL07499.1"/>
    </source>
</evidence>
<dbReference type="InterPro" id="IPR034139">
    <property type="entry name" value="TOPRIM_OLD"/>
</dbReference>
<sequence>MLNQIIIKGYKSLKNCDLSLREGLNIIVGNNDVGKSSLLEAMHLGLTATLNGKLIQNEISPYLFNKEITDQYLNSLPTDNILPPPSIKIEIYFKDFSNLTSLKGTNNSLKLNVPGVALKIEFDQAYSEEYKEYIKDPSQVRTLPTEYYSSQWISFAGNTITHRSQPFGSSFIDASLIKNNSGTDKYLSRLINDKLTTKEKVDLSLAFRKLKEEFAENPKIKEINDELKKLNGEVSDKELSISVDNSAKSSWENGIIPYLADIPFTYTGKGEQSTLKIKVSLENSLTNSFVFLIEEPENHLSYTNMSKLIDYIEKKCKGKQVFITTHSSYVLNKLRLENVILFSQNSHLRLDDIPSDTSDYFEKLPGYETLRLILGRKAILVEGPSDELIVQRAYFDLNNKLPIDDGIDVISVNSLAFKRFLEISQRLKIETVVLTDNDQNIDAIKKKYKAFENFQFIRILFDSDISSPTLEPQLVKVNELDILNKILDKEFSSKDDLIKYMVGNKTDVALRIFKSDRKINYPKYILDAFQ</sequence>
<proteinExistence type="predicted"/>
<feature type="domain" description="Endonuclease GajA/Old nuclease/RecF-like AAA" evidence="1">
    <location>
        <begin position="1"/>
        <end position="330"/>
    </location>
</feature>
<gene>
    <name evidence="3" type="ORF">EHQ43_06095</name>
</gene>
<evidence type="ECO:0000259" key="1">
    <source>
        <dbReference type="Pfam" id="PF13175"/>
    </source>
</evidence>
<dbReference type="AlphaFoldDB" id="A0A7I0HU16"/>
<comment type="caution">
    <text evidence="3">The sequence shown here is derived from an EMBL/GenBank/DDBJ whole genome shotgun (WGS) entry which is preliminary data.</text>
</comment>
<dbReference type="Proteomes" id="UP000297641">
    <property type="component" value="Unassembled WGS sequence"/>
</dbReference>
<keyword evidence="3" id="KW-0378">Hydrolase</keyword>
<dbReference type="CDD" id="cd01026">
    <property type="entry name" value="TOPRIM_OLD"/>
    <property type="match status" value="1"/>
</dbReference>
<organism evidence="3 4">
    <name type="scientific">Leptospira bouyouniensis</name>
    <dbReference type="NCBI Taxonomy" id="2484911"/>
    <lineage>
        <taxon>Bacteria</taxon>
        <taxon>Pseudomonadati</taxon>
        <taxon>Spirochaetota</taxon>
        <taxon>Spirochaetia</taxon>
        <taxon>Leptospirales</taxon>
        <taxon>Leptospiraceae</taxon>
        <taxon>Leptospira</taxon>
    </lineage>
</organism>